<dbReference type="Proteomes" id="UP001550739">
    <property type="component" value="Unassembled WGS sequence"/>
</dbReference>
<dbReference type="Gene3D" id="3.20.20.80">
    <property type="entry name" value="Glycosidases"/>
    <property type="match status" value="1"/>
</dbReference>
<evidence type="ECO:0000256" key="2">
    <source>
        <dbReference type="RuleBase" id="RU003679"/>
    </source>
</evidence>
<organism evidence="5 6">
    <name type="scientific">Streptomyces sp. 900129855</name>
    <dbReference type="NCBI Taxonomy" id="3155129"/>
    <lineage>
        <taxon>Bacteria</taxon>
        <taxon>Bacillati</taxon>
        <taxon>Actinomycetota</taxon>
        <taxon>Actinomycetes</taxon>
        <taxon>Kitasatosporales</taxon>
        <taxon>Streptomycetaceae</taxon>
        <taxon>Streptomyces</taxon>
    </lineage>
</organism>
<dbReference type="Pfam" id="PF01301">
    <property type="entry name" value="Glyco_hydro_35"/>
    <property type="match status" value="1"/>
</dbReference>
<keyword evidence="6" id="KW-1185">Reference proteome</keyword>
<feature type="compositionally biased region" description="Pro residues" evidence="3">
    <location>
        <begin position="1"/>
        <end position="14"/>
    </location>
</feature>
<protein>
    <submittedName>
        <fullName evidence="5">Beta-galactosidase</fullName>
        <ecNumber evidence="5">3.2.1.23</ecNumber>
    </submittedName>
</protein>
<gene>
    <name evidence="5" type="ORF">AB0E89_07700</name>
</gene>
<evidence type="ECO:0000256" key="3">
    <source>
        <dbReference type="SAM" id="MobiDB-lite"/>
    </source>
</evidence>
<evidence type="ECO:0000313" key="6">
    <source>
        <dbReference type="Proteomes" id="UP001550739"/>
    </source>
</evidence>
<dbReference type="EMBL" id="JBEZVE010000003">
    <property type="protein sequence ID" value="MEU3780464.1"/>
    <property type="molecule type" value="Genomic_DNA"/>
</dbReference>
<dbReference type="InterPro" id="IPR017853">
    <property type="entry name" value="GH"/>
</dbReference>
<reference evidence="5 6" key="1">
    <citation type="submission" date="2024-06" db="EMBL/GenBank/DDBJ databases">
        <title>The Natural Products Discovery Center: Release of the First 8490 Sequenced Strains for Exploring Actinobacteria Biosynthetic Diversity.</title>
        <authorList>
            <person name="Kalkreuter E."/>
            <person name="Kautsar S.A."/>
            <person name="Yang D."/>
            <person name="Bader C.D."/>
            <person name="Teijaro C.N."/>
            <person name="Fluegel L."/>
            <person name="Davis C.M."/>
            <person name="Simpson J.R."/>
            <person name="Lauterbach L."/>
            <person name="Steele A.D."/>
            <person name="Gui C."/>
            <person name="Meng S."/>
            <person name="Li G."/>
            <person name="Viehrig K."/>
            <person name="Ye F."/>
            <person name="Su P."/>
            <person name="Kiefer A.F."/>
            <person name="Nichols A."/>
            <person name="Cepeda A.J."/>
            <person name="Yan W."/>
            <person name="Fan B."/>
            <person name="Jiang Y."/>
            <person name="Adhikari A."/>
            <person name="Zheng C.-J."/>
            <person name="Schuster L."/>
            <person name="Cowan T.M."/>
            <person name="Smanski M.J."/>
            <person name="Chevrette M.G."/>
            <person name="De Carvalho L.P.S."/>
            <person name="Shen B."/>
        </authorList>
    </citation>
    <scope>NUCLEOTIDE SEQUENCE [LARGE SCALE GENOMIC DNA]</scope>
    <source>
        <strain evidence="5 6">NPDC033843</strain>
    </source>
</reference>
<feature type="domain" description="Glycoside hydrolase 35 catalytic" evidence="4">
    <location>
        <begin position="57"/>
        <end position="402"/>
    </location>
</feature>
<dbReference type="PRINTS" id="PR00742">
    <property type="entry name" value="GLHYDRLASE35"/>
</dbReference>
<comment type="caution">
    <text evidence="5">The sequence shown here is derived from an EMBL/GenBank/DDBJ whole genome shotgun (WGS) entry which is preliminary data.</text>
</comment>
<accession>A0ABV2ZD45</accession>
<feature type="region of interest" description="Disordered" evidence="3">
    <location>
        <begin position="1"/>
        <end position="50"/>
    </location>
</feature>
<keyword evidence="5" id="KW-0326">Glycosidase</keyword>
<sequence length="832" mass="91227">MTTPAHPTPPPPQAPTHTPTHTTNVPTPSAPPLRNHLPFTDAPTTPDPIEVTSRWLTRGGRPWFPVSGEFHYSRYPAADWEEELLKMKAAGITAVASYIIWIHHQETENGISFDPARSLDLRRFVQLCARHGLDFVPRIGPWSHAEVRNGGLPDWVLARTAAPRTDDPAYLSAVRPWFEAIAAQLHGLDRANGGPIIAIQIENELYDRPAHLLTLKRMAQETGLTAPLWTSTAWGGVHLPEDELLPLYGGYPEAFWTEADGGWPDTCRKHFFFTHQRDDEGIDADLRPTTVRGADPSSHVDRFPWATCELGGGMAVAYHRRPRVDAADIGALGLTKIGCGSVWQGYYMFHGGTNPTGTLTPLQESHATAYPNDLPVLTYDFQAPLGEYGQYRPSYDELRLQHLMLADFGQVIAPMRSVLPDDAPRGQHDRDTLRWAVRSDGRASGFLFVTNHQPHEPLPDHPNTTFTVAFPEAPPLALPSTPVIVPAGAYFCWPLRLEVAGLRIDWATAQPVCTVEDDDGGTVLVLAATDGIAPELALDARTVRRVTGAGSIWTEADRTLITGLQPTTTATSIVDGLVRTETTAGDRVSLLILDAATARTAYKGEAWGAQRLVLCPDGVIFDKHRNELRLHTRASTTTLIPTISLSVLPAPPRPPKAHGATLHESRNGPLTRYTLHPVDPLHPENNPARLQDPTPTPTLTLLRPPGPPPTPRTGPLNRASAPTDEHYDDVAAVYRVDLPPTVPKGTLLRLHWAGDVARAYVGETLVADQFFTDAPWDIALDRLPPGKPLLVKVLPFAPKAKVYVPGEAPAPGTAELRRAEWLTRRSWTLTQT</sequence>
<evidence type="ECO:0000259" key="4">
    <source>
        <dbReference type="Pfam" id="PF01301"/>
    </source>
</evidence>
<comment type="similarity">
    <text evidence="1 2">Belongs to the glycosyl hydrolase 35 family.</text>
</comment>
<proteinExistence type="inferred from homology"/>
<dbReference type="GO" id="GO:0004565">
    <property type="term" value="F:beta-galactosidase activity"/>
    <property type="evidence" value="ECO:0007669"/>
    <property type="project" value="UniProtKB-EC"/>
</dbReference>
<evidence type="ECO:0000313" key="5">
    <source>
        <dbReference type="EMBL" id="MEU3780464.1"/>
    </source>
</evidence>
<feature type="compositionally biased region" description="Low complexity" evidence="3">
    <location>
        <begin position="15"/>
        <end position="27"/>
    </location>
</feature>
<dbReference type="RefSeq" id="WP_361701506.1">
    <property type="nucleotide sequence ID" value="NZ_JBEZVE010000003.1"/>
</dbReference>
<keyword evidence="5" id="KW-0378">Hydrolase</keyword>
<name>A0ABV2ZD45_9ACTN</name>
<dbReference type="SUPFAM" id="SSF51445">
    <property type="entry name" value="(Trans)glycosidases"/>
    <property type="match status" value="1"/>
</dbReference>
<dbReference type="InterPro" id="IPR031330">
    <property type="entry name" value="Gly_Hdrlase_35_cat"/>
</dbReference>
<dbReference type="EC" id="3.2.1.23" evidence="5"/>
<feature type="region of interest" description="Disordered" evidence="3">
    <location>
        <begin position="646"/>
        <end position="668"/>
    </location>
</feature>
<evidence type="ECO:0000256" key="1">
    <source>
        <dbReference type="ARBA" id="ARBA00009809"/>
    </source>
</evidence>
<feature type="region of interest" description="Disordered" evidence="3">
    <location>
        <begin position="680"/>
        <end position="722"/>
    </location>
</feature>
<dbReference type="InterPro" id="IPR001944">
    <property type="entry name" value="Glycoside_Hdrlase_35"/>
</dbReference>
<dbReference type="PANTHER" id="PTHR23421">
    <property type="entry name" value="BETA-GALACTOSIDASE RELATED"/>
    <property type="match status" value="1"/>
</dbReference>